<reference evidence="1" key="1">
    <citation type="journal article" date="2015" name="Nature">
        <title>Complex archaea that bridge the gap between prokaryotes and eukaryotes.</title>
        <authorList>
            <person name="Spang A."/>
            <person name="Saw J.H."/>
            <person name="Jorgensen S.L."/>
            <person name="Zaremba-Niedzwiedzka K."/>
            <person name="Martijn J."/>
            <person name="Lind A.E."/>
            <person name="van Eijk R."/>
            <person name="Schleper C."/>
            <person name="Guy L."/>
            <person name="Ettema T.J."/>
        </authorList>
    </citation>
    <scope>NUCLEOTIDE SEQUENCE</scope>
</reference>
<dbReference type="EMBL" id="LAZR01040919">
    <property type="protein sequence ID" value="KKL13289.1"/>
    <property type="molecule type" value="Genomic_DNA"/>
</dbReference>
<name>A0A0F9AUP0_9ZZZZ</name>
<comment type="caution">
    <text evidence="1">The sequence shown here is derived from an EMBL/GenBank/DDBJ whole genome shotgun (WGS) entry which is preliminary data.</text>
</comment>
<organism evidence="1">
    <name type="scientific">marine sediment metagenome</name>
    <dbReference type="NCBI Taxonomy" id="412755"/>
    <lineage>
        <taxon>unclassified sequences</taxon>
        <taxon>metagenomes</taxon>
        <taxon>ecological metagenomes</taxon>
    </lineage>
</organism>
<accession>A0A0F9AUP0</accession>
<sequence length="102" mass="11139">MKINITAVLLFVGSISLQAQDVLITSGDTWKYLDDGSDQGTAWYGYGFNDSAWSSGDAQLGYGEGDETTKISYGPNSGSKYPTTYFRKSFNVADSALYNHLK</sequence>
<dbReference type="AlphaFoldDB" id="A0A0F9AUP0"/>
<feature type="non-terminal residue" evidence="1">
    <location>
        <position position="102"/>
    </location>
</feature>
<proteinExistence type="predicted"/>
<gene>
    <name evidence="1" type="ORF">LCGC14_2527260</name>
</gene>
<evidence type="ECO:0000313" key="1">
    <source>
        <dbReference type="EMBL" id="KKL13289.1"/>
    </source>
</evidence>
<protein>
    <submittedName>
        <fullName evidence="1">Uncharacterized protein</fullName>
    </submittedName>
</protein>